<feature type="compositionally biased region" description="Polar residues" evidence="1">
    <location>
        <begin position="153"/>
        <end position="163"/>
    </location>
</feature>
<sequence>MLPPPTLSFTIPSVHDGLVLQCRVYHPTCLSQPDVSKITAWRKRAAIVAHPYAPLGGCYDDPVVDRIASTILKESYIVGTFNFRGAGGAPGRTSWQSKPEQNDYMSFIGFMVFYLHQIRSPAQDSENIEPAHEFHRLSPIPSQVTAPPKSDSGHSTEPSSEANPQPLLLLAGYSYGALITTSLPPILASVISPFQTPISGSPHEEIRRRARFLADQQNELMKEPFSTLLSDHKQIEAQSLPSAQGRGASANGGGDKELLVAVPNAEERLSVAYLLVSPLHGWVNSLATMSLFGSRKGSRRTIRDYGNSLPEYETKLTIDPTLALFGDDDVFVSVNKLRAWTQRLRSACERKGNPNNFMFREVPGAGHFWHDHEAAQILREEVKLFVSSL</sequence>
<dbReference type="InParanoid" id="A0A0C3DJZ1"/>
<reference evidence="3 4" key="1">
    <citation type="submission" date="2014-04" db="EMBL/GenBank/DDBJ databases">
        <authorList>
            <consortium name="DOE Joint Genome Institute"/>
            <person name="Kuo A."/>
            <person name="Martino E."/>
            <person name="Perotto S."/>
            <person name="Kohler A."/>
            <person name="Nagy L.G."/>
            <person name="Floudas D."/>
            <person name="Copeland A."/>
            <person name="Barry K.W."/>
            <person name="Cichocki N."/>
            <person name="Veneault-Fourrey C."/>
            <person name="LaButti K."/>
            <person name="Lindquist E.A."/>
            <person name="Lipzen A."/>
            <person name="Lundell T."/>
            <person name="Morin E."/>
            <person name="Murat C."/>
            <person name="Sun H."/>
            <person name="Tunlid A."/>
            <person name="Henrissat B."/>
            <person name="Grigoriev I.V."/>
            <person name="Hibbett D.S."/>
            <person name="Martin F."/>
            <person name="Nordberg H.P."/>
            <person name="Cantor M.N."/>
            <person name="Hua S.X."/>
        </authorList>
    </citation>
    <scope>NUCLEOTIDE SEQUENCE [LARGE SCALE GENOMIC DNA]</scope>
    <source>
        <strain evidence="3 4">Zn</strain>
    </source>
</reference>
<dbReference type="InterPro" id="IPR029058">
    <property type="entry name" value="AB_hydrolase_fold"/>
</dbReference>
<protein>
    <recommendedName>
        <fullName evidence="2">AB hydrolase-1 domain-containing protein</fullName>
    </recommendedName>
</protein>
<accession>A0A0C3DJZ1</accession>
<keyword evidence="4" id="KW-1185">Reference proteome</keyword>
<dbReference type="PANTHER" id="PTHR42103:SF2">
    <property type="entry name" value="AB HYDROLASE-1 DOMAIN-CONTAINING PROTEIN"/>
    <property type="match status" value="1"/>
</dbReference>
<proteinExistence type="predicted"/>
<dbReference type="PANTHER" id="PTHR42103">
    <property type="entry name" value="ALPHA/BETA-HYDROLASES SUPERFAMILY PROTEIN"/>
    <property type="match status" value="1"/>
</dbReference>
<dbReference type="InterPro" id="IPR000073">
    <property type="entry name" value="AB_hydrolase_1"/>
</dbReference>
<organism evidence="3 4">
    <name type="scientific">Oidiodendron maius (strain Zn)</name>
    <dbReference type="NCBI Taxonomy" id="913774"/>
    <lineage>
        <taxon>Eukaryota</taxon>
        <taxon>Fungi</taxon>
        <taxon>Dikarya</taxon>
        <taxon>Ascomycota</taxon>
        <taxon>Pezizomycotina</taxon>
        <taxon>Leotiomycetes</taxon>
        <taxon>Leotiomycetes incertae sedis</taxon>
        <taxon>Myxotrichaceae</taxon>
        <taxon>Oidiodendron</taxon>
    </lineage>
</organism>
<evidence type="ECO:0000313" key="4">
    <source>
        <dbReference type="Proteomes" id="UP000054321"/>
    </source>
</evidence>
<dbReference type="AlphaFoldDB" id="A0A0C3DJZ1"/>
<evidence type="ECO:0000313" key="3">
    <source>
        <dbReference type="EMBL" id="KIN02293.1"/>
    </source>
</evidence>
<dbReference type="HOGENOM" id="CLU_035149_0_1_1"/>
<dbReference type="EMBL" id="KN832875">
    <property type="protein sequence ID" value="KIN02293.1"/>
    <property type="molecule type" value="Genomic_DNA"/>
</dbReference>
<feature type="region of interest" description="Disordered" evidence="1">
    <location>
        <begin position="136"/>
        <end position="163"/>
    </location>
</feature>
<feature type="domain" description="AB hydrolase-1" evidence="2">
    <location>
        <begin position="164"/>
        <end position="376"/>
    </location>
</feature>
<evidence type="ECO:0000259" key="2">
    <source>
        <dbReference type="Pfam" id="PF12697"/>
    </source>
</evidence>
<dbReference type="Proteomes" id="UP000054321">
    <property type="component" value="Unassembled WGS sequence"/>
</dbReference>
<dbReference type="SUPFAM" id="SSF53474">
    <property type="entry name" value="alpha/beta-Hydrolases"/>
    <property type="match status" value="1"/>
</dbReference>
<reference evidence="4" key="2">
    <citation type="submission" date="2015-01" db="EMBL/GenBank/DDBJ databases">
        <title>Evolutionary Origins and Diversification of the Mycorrhizal Mutualists.</title>
        <authorList>
            <consortium name="DOE Joint Genome Institute"/>
            <consortium name="Mycorrhizal Genomics Consortium"/>
            <person name="Kohler A."/>
            <person name="Kuo A."/>
            <person name="Nagy L.G."/>
            <person name="Floudas D."/>
            <person name="Copeland A."/>
            <person name="Barry K.W."/>
            <person name="Cichocki N."/>
            <person name="Veneault-Fourrey C."/>
            <person name="LaButti K."/>
            <person name="Lindquist E.A."/>
            <person name="Lipzen A."/>
            <person name="Lundell T."/>
            <person name="Morin E."/>
            <person name="Murat C."/>
            <person name="Riley R."/>
            <person name="Ohm R."/>
            <person name="Sun H."/>
            <person name="Tunlid A."/>
            <person name="Henrissat B."/>
            <person name="Grigoriev I.V."/>
            <person name="Hibbett D.S."/>
            <person name="Martin F."/>
        </authorList>
    </citation>
    <scope>NUCLEOTIDE SEQUENCE [LARGE SCALE GENOMIC DNA]</scope>
    <source>
        <strain evidence="4">Zn</strain>
    </source>
</reference>
<dbReference type="STRING" id="913774.A0A0C3DJZ1"/>
<dbReference type="Pfam" id="PF12697">
    <property type="entry name" value="Abhydrolase_6"/>
    <property type="match status" value="1"/>
</dbReference>
<gene>
    <name evidence="3" type="ORF">OIDMADRAFT_103456</name>
</gene>
<dbReference type="Gene3D" id="3.40.50.1820">
    <property type="entry name" value="alpha/beta hydrolase"/>
    <property type="match status" value="1"/>
</dbReference>
<evidence type="ECO:0000256" key="1">
    <source>
        <dbReference type="SAM" id="MobiDB-lite"/>
    </source>
</evidence>
<dbReference type="OrthoDB" id="10260961at2759"/>
<name>A0A0C3DJZ1_OIDMZ</name>